<accession>A0AAW1S7M5</accession>
<keyword evidence="4" id="KW-1185">Reference proteome</keyword>
<comment type="caution">
    <text evidence="3">The sequence shown here is derived from an EMBL/GenBank/DDBJ whole genome shotgun (WGS) entry which is preliminary data.</text>
</comment>
<dbReference type="InterPro" id="IPR050863">
    <property type="entry name" value="CenT-Element_Derived"/>
</dbReference>
<gene>
    <name evidence="3" type="ORF">WJX74_009921</name>
</gene>
<dbReference type="SMART" id="SM00674">
    <property type="entry name" value="CENPB"/>
    <property type="match status" value="1"/>
</dbReference>
<dbReference type="Pfam" id="PF03221">
    <property type="entry name" value="HTH_Tnp_Tc5"/>
    <property type="match status" value="1"/>
</dbReference>
<reference evidence="3 4" key="1">
    <citation type="journal article" date="2024" name="Nat. Commun.">
        <title>Phylogenomics reveals the evolutionary origins of lichenization in chlorophyte algae.</title>
        <authorList>
            <person name="Puginier C."/>
            <person name="Libourel C."/>
            <person name="Otte J."/>
            <person name="Skaloud P."/>
            <person name="Haon M."/>
            <person name="Grisel S."/>
            <person name="Petersen M."/>
            <person name="Berrin J.G."/>
            <person name="Delaux P.M."/>
            <person name="Dal Grande F."/>
            <person name="Keller J."/>
        </authorList>
    </citation>
    <scope>NUCLEOTIDE SEQUENCE [LARGE SCALE GENOMIC DNA]</scope>
    <source>
        <strain evidence="3 4">SAG 2145</strain>
    </source>
</reference>
<evidence type="ECO:0000259" key="2">
    <source>
        <dbReference type="PROSITE" id="PS51253"/>
    </source>
</evidence>
<dbReference type="EMBL" id="JALJOS010000003">
    <property type="protein sequence ID" value="KAK9841678.1"/>
    <property type="molecule type" value="Genomic_DNA"/>
</dbReference>
<evidence type="ECO:0000313" key="4">
    <source>
        <dbReference type="Proteomes" id="UP001438707"/>
    </source>
</evidence>
<feature type="domain" description="HTH CENPB-type" evidence="2">
    <location>
        <begin position="52"/>
        <end position="123"/>
    </location>
</feature>
<dbReference type="PANTHER" id="PTHR19303:SF73">
    <property type="entry name" value="PROTEIN PDC2"/>
    <property type="match status" value="1"/>
</dbReference>
<proteinExistence type="predicted"/>
<name>A0AAW1S7M5_9CHLO</name>
<organism evidence="3 4">
    <name type="scientific">Apatococcus lobatus</name>
    <dbReference type="NCBI Taxonomy" id="904363"/>
    <lineage>
        <taxon>Eukaryota</taxon>
        <taxon>Viridiplantae</taxon>
        <taxon>Chlorophyta</taxon>
        <taxon>core chlorophytes</taxon>
        <taxon>Trebouxiophyceae</taxon>
        <taxon>Chlorellales</taxon>
        <taxon>Chlorellaceae</taxon>
        <taxon>Apatococcus</taxon>
    </lineage>
</organism>
<evidence type="ECO:0000256" key="1">
    <source>
        <dbReference type="ARBA" id="ARBA00023125"/>
    </source>
</evidence>
<dbReference type="GO" id="GO:0005634">
    <property type="term" value="C:nucleus"/>
    <property type="evidence" value="ECO:0007669"/>
    <property type="project" value="TreeGrafter"/>
</dbReference>
<sequence>MVTRLKGSFSSLLEELTDHASKQLKKSLKRSTVTGILKEKSKWLKVEDSSGNRKHHKEAKWKDLETALFAWFGQSSAQNGVLSDAILSAKAKELAECMNLEDFKASKGWVTNFKARCGIKAYRPHGTSGAADSAGINTARAVVPRIIEEGGYTMESVYNFDEAGVYFRAKPSKTLATGPVHGKKMQKERITLGFAVNATGSDKIKPVVIGTAKRPRAFGKTWQPSKLVDYFFNSTACMNTSVLDQWTRTLNCRMADSNKRILLLMDDASSHAIPDSNSKEIHGLKSISLSNITIVFLPANTTSVVQPLDAGIIAAFKQRYKAELLRWYVQIHDADPTYELERAKHNEAAAELSSLIASLSLGSDALAADEFENFPGEDAAEQVMTDGELVAFATGSAQRAADSEMEDADEIEAEAGAQIRMPGLSEAQNQLRGLAMFVGEEPSLTAADEMSLHCLSSKLAKISVSRLHQRRQ</sequence>
<dbReference type="Pfam" id="PF03184">
    <property type="entry name" value="DDE_1"/>
    <property type="match status" value="1"/>
</dbReference>
<dbReference type="PANTHER" id="PTHR19303">
    <property type="entry name" value="TRANSPOSON"/>
    <property type="match status" value="1"/>
</dbReference>
<dbReference type="InterPro" id="IPR006600">
    <property type="entry name" value="HTH_CenpB_DNA-bd_dom"/>
</dbReference>
<dbReference type="PROSITE" id="PS51253">
    <property type="entry name" value="HTH_CENPB"/>
    <property type="match status" value="1"/>
</dbReference>
<dbReference type="GO" id="GO:0003677">
    <property type="term" value="F:DNA binding"/>
    <property type="evidence" value="ECO:0007669"/>
    <property type="project" value="UniProtKB-KW"/>
</dbReference>
<dbReference type="Proteomes" id="UP001438707">
    <property type="component" value="Unassembled WGS sequence"/>
</dbReference>
<dbReference type="InterPro" id="IPR009057">
    <property type="entry name" value="Homeodomain-like_sf"/>
</dbReference>
<dbReference type="Gene3D" id="1.10.10.60">
    <property type="entry name" value="Homeodomain-like"/>
    <property type="match status" value="1"/>
</dbReference>
<dbReference type="InterPro" id="IPR004875">
    <property type="entry name" value="DDE_SF_endonuclease_dom"/>
</dbReference>
<dbReference type="SUPFAM" id="SSF46689">
    <property type="entry name" value="Homeodomain-like"/>
    <property type="match status" value="1"/>
</dbReference>
<dbReference type="AlphaFoldDB" id="A0AAW1S7M5"/>
<keyword evidence="1" id="KW-0238">DNA-binding</keyword>
<protein>
    <recommendedName>
        <fullName evidence="2">HTH CENPB-type domain-containing protein</fullName>
    </recommendedName>
</protein>
<evidence type="ECO:0000313" key="3">
    <source>
        <dbReference type="EMBL" id="KAK9841678.1"/>
    </source>
</evidence>